<dbReference type="GO" id="GO:0005829">
    <property type="term" value="C:cytosol"/>
    <property type="evidence" value="ECO:0007669"/>
    <property type="project" value="TreeGrafter"/>
</dbReference>
<dbReference type="InterPro" id="IPR016039">
    <property type="entry name" value="Thiolase-like"/>
</dbReference>
<dbReference type="CDD" id="cd00834">
    <property type="entry name" value="KAS_I_II"/>
    <property type="match status" value="1"/>
</dbReference>
<feature type="domain" description="Ketosynthase family 3 (KS3)" evidence="14">
    <location>
        <begin position="1"/>
        <end position="411"/>
    </location>
</feature>
<evidence type="ECO:0000256" key="5">
    <source>
        <dbReference type="ARBA" id="ARBA00022516"/>
    </source>
</evidence>
<dbReference type="Pfam" id="PF02801">
    <property type="entry name" value="Ketoacyl-synt_C"/>
    <property type="match status" value="1"/>
</dbReference>
<reference evidence="15 16" key="1">
    <citation type="submission" date="2013-05" db="EMBL/GenBank/DDBJ databases">
        <title>Genome assembly of Chondromyces apiculatus DSM 436.</title>
        <authorList>
            <person name="Sharma G."/>
            <person name="Khatri I."/>
            <person name="Kaur C."/>
            <person name="Mayilraj S."/>
            <person name="Subramanian S."/>
        </authorList>
    </citation>
    <scope>NUCLEOTIDE SEQUENCE [LARGE SCALE GENOMIC DNA]</scope>
    <source>
        <strain evidence="15 16">DSM 436</strain>
    </source>
</reference>
<accession>A0A017T2G6</accession>
<dbReference type="Pfam" id="PF00109">
    <property type="entry name" value="ketoacyl-synt"/>
    <property type="match status" value="1"/>
</dbReference>
<dbReference type="NCBIfam" id="TIGR03150">
    <property type="entry name" value="fabF"/>
    <property type="match status" value="1"/>
</dbReference>
<dbReference type="PROSITE" id="PS52004">
    <property type="entry name" value="KS3_2"/>
    <property type="match status" value="1"/>
</dbReference>
<evidence type="ECO:0000256" key="12">
    <source>
        <dbReference type="PIRSR" id="PIRSR000447-1"/>
    </source>
</evidence>
<comment type="catalytic activity">
    <reaction evidence="11">
        <text>a fatty acyl-[ACP] + malonyl-[ACP] + H(+) = a 3-oxoacyl-[ACP] + holo-[ACP] + CO2</text>
        <dbReference type="Rhea" id="RHEA:22836"/>
        <dbReference type="Rhea" id="RHEA-COMP:9623"/>
        <dbReference type="Rhea" id="RHEA-COMP:9685"/>
        <dbReference type="Rhea" id="RHEA-COMP:9916"/>
        <dbReference type="Rhea" id="RHEA-COMP:14125"/>
        <dbReference type="ChEBI" id="CHEBI:15378"/>
        <dbReference type="ChEBI" id="CHEBI:16526"/>
        <dbReference type="ChEBI" id="CHEBI:64479"/>
        <dbReference type="ChEBI" id="CHEBI:78449"/>
        <dbReference type="ChEBI" id="CHEBI:78776"/>
        <dbReference type="ChEBI" id="CHEBI:138651"/>
    </reaction>
</comment>
<evidence type="ECO:0000256" key="7">
    <source>
        <dbReference type="ARBA" id="ARBA00022832"/>
    </source>
</evidence>
<evidence type="ECO:0000256" key="11">
    <source>
        <dbReference type="PIRNR" id="PIRNR000447"/>
    </source>
</evidence>
<evidence type="ECO:0000256" key="4">
    <source>
        <dbReference type="ARBA" id="ARBA00014657"/>
    </source>
</evidence>
<dbReference type="GO" id="GO:0004315">
    <property type="term" value="F:3-oxoacyl-[acyl-carrier-protein] synthase activity"/>
    <property type="evidence" value="ECO:0007669"/>
    <property type="project" value="UniProtKB-UniRule"/>
</dbReference>
<keyword evidence="9 11" id="KW-0275">Fatty acid biosynthesis</keyword>
<comment type="function">
    <text evidence="11">Involved in the type II fatty acid elongation cycle. Catalyzes the elongation of a wide range of acyl-ACP by the addition of two carbons from malonyl-ACP to an acyl acceptor. Can efficiently catalyze the conversion of palmitoleoyl-ACP (cis-hexadec-9-enoyl-ACP) to cis-vaccenoyl-ACP (cis-octadec-11-enoyl-ACP), an essential step in the thermal regulation of fatty acid composition.</text>
</comment>
<name>A0A017T2G6_9BACT</name>
<dbReference type="Gene3D" id="3.40.47.10">
    <property type="match status" value="1"/>
</dbReference>
<evidence type="ECO:0000256" key="3">
    <source>
        <dbReference type="ARBA" id="ARBA00012356"/>
    </source>
</evidence>
<protein>
    <recommendedName>
        <fullName evidence="4 11">3-oxoacyl-[acyl-carrier-protein] synthase 2</fullName>
        <ecNumber evidence="3 11">2.3.1.179</ecNumber>
    </recommendedName>
</protein>
<evidence type="ECO:0000256" key="9">
    <source>
        <dbReference type="ARBA" id="ARBA00023160"/>
    </source>
</evidence>
<dbReference type="PANTHER" id="PTHR11712:SF336">
    <property type="entry name" value="3-OXOACYL-[ACYL-CARRIER-PROTEIN] SYNTHASE, MITOCHONDRIAL"/>
    <property type="match status" value="1"/>
</dbReference>
<dbReference type="UniPathway" id="UPA00094"/>
<evidence type="ECO:0000256" key="2">
    <source>
        <dbReference type="ARBA" id="ARBA00008467"/>
    </source>
</evidence>
<evidence type="ECO:0000256" key="6">
    <source>
        <dbReference type="ARBA" id="ARBA00022679"/>
    </source>
</evidence>
<dbReference type="EC" id="2.3.1.179" evidence="3 11"/>
<dbReference type="AlphaFoldDB" id="A0A017T2G6"/>
<keyword evidence="6 11" id="KW-0808">Transferase</keyword>
<feature type="active site" description="For beta-ketoacyl synthase activity" evidence="12">
    <location>
        <position position="162"/>
    </location>
</feature>
<dbReference type="PIRSF" id="PIRSF000447">
    <property type="entry name" value="KAS_II"/>
    <property type="match status" value="1"/>
</dbReference>
<dbReference type="NCBIfam" id="NF005589">
    <property type="entry name" value="PRK07314.1"/>
    <property type="match status" value="1"/>
</dbReference>
<evidence type="ECO:0000256" key="1">
    <source>
        <dbReference type="ARBA" id="ARBA00005194"/>
    </source>
</evidence>
<keyword evidence="7" id="KW-0276">Fatty acid metabolism</keyword>
<dbReference type="InterPro" id="IPR000794">
    <property type="entry name" value="Beta-ketoacyl_synthase"/>
</dbReference>
<dbReference type="FunFam" id="3.40.47.10:FF:000009">
    <property type="entry name" value="3-oxoacyl-[acyl-carrier-protein] synthase 2"/>
    <property type="match status" value="1"/>
</dbReference>
<sequence length="414" mass="44153">MERVVITGIGLVTPNGIGTQETWRSVVAGESGIGPITLFDASQFPTRFAGEVKGFSAEQWMPKKKVKEMGRFAHLALAAAQLCMKDAAIELTEEDREECGTLIGVGLGGLEYLYQHSLTLHDKGTSKVSPYFIPTVIANLAAGQVAIALNLRGVSYCNTSACSSSAHSVGEAFEWIRRGRSSIMLAGGAEATVTGLGVGGFSAMFALSRRNEEPQRASRPWDRDRDGFVMSEGAGCVLLESLTHARKRGATIYGEVTGYGASCDAYHITKPSPEGEGAQRAMKMALADARLAPDQIGYINAHGTSTGQGDVEEARAILSLFGDHAREKKLWVSSTKSMMGHLLGAAGAVEMALSTLVLREGVVPPTINLDNQDPECTLDFVSGKARERVLDHTMSNSFGFGGTNVSLVLSRFKD</sequence>
<dbReference type="eggNOG" id="COG0304">
    <property type="taxonomic scope" value="Bacteria"/>
</dbReference>
<dbReference type="RefSeq" id="WP_044246558.1">
    <property type="nucleotide sequence ID" value="NZ_ASRX01000050.1"/>
</dbReference>
<organism evidence="15 16">
    <name type="scientific">Chondromyces apiculatus DSM 436</name>
    <dbReference type="NCBI Taxonomy" id="1192034"/>
    <lineage>
        <taxon>Bacteria</taxon>
        <taxon>Pseudomonadati</taxon>
        <taxon>Myxococcota</taxon>
        <taxon>Polyangia</taxon>
        <taxon>Polyangiales</taxon>
        <taxon>Polyangiaceae</taxon>
        <taxon>Chondromyces</taxon>
    </lineage>
</organism>
<dbReference type="PANTHER" id="PTHR11712">
    <property type="entry name" value="POLYKETIDE SYNTHASE-RELATED"/>
    <property type="match status" value="1"/>
</dbReference>
<comment type="caution">
    <text evidence="15">The sequence shown here is derived from an EMBL/GenBank/DDBJ whole genome shotgun (WGS) entry which is preliminary data.</text>
</comment>
<dbReference type="InterPro" id="IPR014031">
    <property type="entry name" value="Ketoacyl_synth_C"/>
</dbReference>
<dbReference type="SMART" id="SM00825">
    <property type="entry name" value="PKS_KS"/>
    <property type="match status" value="1"/>
</dbReference>
<evidence type="ECO:0000256" key="10">
    <source>
        <dbReference type="ARBA" id="ARBA00023315"/>
    </source>
</evidence>
<keyword evidence="5 11" id="KW-0444">Lipid biosynthesis</keyword>
<dbReference type="OrthoDB" id="9808669at2"/>
<keyword evidence="8" id="KW-0443">Lipid metabolism</keyword>
<evidence type="ECO:0000259" key="14">
    <source>
        <dbReference type="PROSITE" id="PS52004"/>
    </source>
</evidence>
<dbReference type="GO" id="GO:0006633">
    <property type="term" value="P:fatty acid biosynthetic process"/>
    <property type="evidence" value="ECO:0007669"/>
    <property type="project" value="UniProtKB-UniRule"/>
</dbReference>
<comment type="pathway">
    <text evidence="1 11">Lipid metabolism; fatty acid biosynthesis.</text>
</comment>
<evidence type="ECO:0000313" key="16">
    <source>
        <dbReference type="Proteomes" id="UP000019678"/>
    </source>
</evidence>
<comment type="similarity">
    <text evidence="2 11 13">Belongs to the thiolase-like superfamily. Beta-ketoacyl-ACP synthases family.</text>
</comment>
<evidence type="ECO:0000256" key="13">
    <source>
        <dbReference type="RuleBase" id="RU003694"/>
    </source>
</evidence>
<evidence type="ECO:0000313" key="15">
    <source>
        <dbReference type="EMBL" id="EYF03172.1"/>
    </source>
</evidence>
<evidence type="ECO:0000256" key="8">
    <source>
        <dbReference type="ARBA" id="ARBA00023098"/>
    </source>
</evidence>
<dbReference type="Proteomes" id="UP000019678">
    <property type="component" value="Unassembled WGS sequence"/>
</dbReference>
<proteinExistence type="inferred from homology"/>
<gene>
    <name evidence="15" type="ORF">CAP_6148</name>
</gene>
<dbReference type="InterPro" id="IPR020841">
    <property type="entry name" value="PKS_Beta-ketoAc_synthase_dom"/>
</dbReference>
<keyword evidence="10 11" id="KW-0012">Acyltransferase</keyword>
<keyword evidence="16" id="KW-1185">Reference proteome</keyword>
<dbReference type="InterPro" id="IPR014030">
    <property type="entry name" value="Ketoacyl_synth_N"/>
</dbReference>
<dbReference type="STRING" id="1192034.CAP_6148"/>
<dbReference type="SUPFAM" id="SSF53901">
    <property type="entry name" value="Thiolase-like"/>
    <property type="match status" value="2"/>
</dbReference>
<dbReference type="EMBL" id="ASRX01000050">
    <property type="protein sequence ID" value="EYF03172.1"/>
    <property type="molecule type" value="Genomic_DNA"/>
</dbReference>
<comment type="catalytic activity">
    <reaction evidence="11">
        <text>(9Z)-hexadecenoyl-[ACP] + malonyl-[ACP] + H(+) = 3-oxo-(11Z)-octadecenoyl-[ACP] + holo-[ACP] + CO2</text>
        <dbReference type="Rhea" id="RHEA:55040"/>
        <dbReference type="Rhea" id="RHEA-COMP:9623"/>
        <dbReference type="Rhea" id="RHEA-COMP:9685"/>
        <dbReference type="Rhea" id="RHEA-COMP:10800"/>
        <dbReference type="Rhea" id="RHEA-COMP:14074"/>
        <dbReference type="ChEBI" id="CHEBI:15378"/>
        <dbReference type="ChEBI" id="CHEBI:16526"/>
        <dbReference type="ChEBI" id="CHEBI:64479"/>
        <dbReference type="ChEBI" id="CHEBI:78449"/>
        <dbReference type="ChEBI" id="CHEBI:83989"/>
        <dbReference type="ChEBI" id="CHEBI:138538"/>
        <dbReference type="EC" id="2.3.1.179"/>
    </reaction>
</comment>
<dbReference type="InterPro" id="IPR017568">
    <property type="entry name" value="3-oxoacyl-ACP_synth-2"/>
</dbReference>